<feature type="transmembrane region" description="Helical" evidence="1">
    <location>
        <begin position="354"/>
        <end position="372"/>
    </location>
</feature>
<dbReference type="EMBL" id="WSEL01000009">
    <property type="protein sequence ID" value="MVQ31843.1"/>
    <property type="molecule type" value="Genomic_DNA"/>
</dbReference>
<accession>A0A6N8J0Q9</accession>
<keyword evidence="1" id="KW-0812">Transmembrane</keyword>
<keyword evidence="1" id="KW-0472">Membrane</keyword>
<dbReference type="PANTHER" id="PTHR42941:SF1">
    <property type="entry name" value="SLL1037 PROTEIN"/>
    <property type="match status" value="1"/>
</dbReference>
<protein>
    <submittedName>
        <fullName evidence="2">C4-dicarboxylate ABC transporter substrate-binding protein</fullName>
    </submittedName>
</protein>
<proteinExistence type="predicted"/>
<keyword evidence="3" id="KW-1185">Reference proteome</keyword>
<dbReference type="Pfam" id="PF16868">
    <property type="entry name" value="NMT1_3"/>
    <property type="match status" value="1"/>
</dbReference>
<feature type="transmembrane region" description="Helical" evidence="1">
    <location>
        <begin position="20"/>
        <end position="41"/>
    </location>
</feature>
<dbReference type="InterPro" id="IPR011852">
    <property type="entry name" value="TRAP_TAXI"/>
</dbReference>
<gene>
    <name evidence="2" type="ORF">GON04_20465</name>
</gene>
<keyword evidence="1" id="KW-1133">Transmembrane helix</keyword>
<dbReference type="AlphaFoldDB" id="A0A6N8J0Q9"/>
<dbReference type="RefSeq" id="WP_157399851.1">
    <property type="nucleotide sequence ID" value="NZ_WSEL01000009.1"/>
</dbReference>
<dbReference type="Gene3D" id="3.40.190.10">
    <property type="entry name" value="Periplasmic binding protein-like II"/>
    <property type="match status" value="2"/>
</dbReference>
<comment type="caution">
    <text evidence="2">The sequence shown here is derived from an EMBL/GenBank/DDBJ whole genome shotgun (WGS) entry which is preliminary data.</text>
</comment>
<evidence type="ECO:0000256" key="1">
    <source>
        <dbReference type="SAM" id="Phobius"/>
    </source>
</evidence>
<dbReference type="Proteomes" id="UP000469385">
    <property type="component" value="Unassembled WGS sequence"/>
</dbReference>
<dbReference type="SUPFAM" id="SSF53850">
    <property type="entry name" value="Periplasmic binding protein-like II"/>
    <property type="match status" value="1"/>
</dbReference>
<sequence>MKPLLTAHVEGAPPHSRPLWRWLCGFAIALGLLLFLVVGRLSPLPPRSLVMSTGPEDGAYHLAGLRYQRLLAANGVQLELRTSAGSIENVQRLRNDAVSVAFVQGGIGPPSAGAAPEELPLRALANVAFEPVWIFTHTVDVTHGLRALAGKRIAVGLPGSGNLQLAVDLLQAYGMDVGAGDGTRSARDGTVLTADSGMAAAEKLQRHEIDAAFIVAGPAAPAVQRLLVDPAIRLASLDHVEGLARRFGYLQTVSLKRGSVDPARDLPPRDVALLATHANLVVREDLHPALAYLLLEAAQRVHQTAGLLEQQGQFPNPRVTDFALSDTAERYFRNGPPFLQSYLPFWMANYVQRLLLVLLPFAAILFPLGRLLPEVIAWRRQSRLFRRYGELKFLEEELTSRTLNEADRRAASKELDRIERDIAHARFPLELSDRVYTLRQHVAYVREQIARDTGTTSTSP</sequence>
<evidence type="ECO:0000313" key="3">
    <source>
        <dbReference type="Proteomes" id="UP000469385"/>
    </source>
</evidence>
<organism evidence="2 3">
    <name type="scientific">Ramlibacter pinisoli</name>
    <dbReference type="NCBI Taxonomy" id="2682844"/>
    <lineage>
        <taxon>Bacteria</taxon>
        <taxon>Pseudomonadati</taxon>
        <taxon>Pseudomonadota</taxon>
        <taxon>Betaproteobacteria</taxon>
        <taxon>Burkholderiales</taxon>
        <taxon>Comamonadaceae</taxon>
        <taxon>Ramlibacter</taxon>
    </lineage>
</organism>
<name>A0A6N8J0Q9_9BURK</name>
<evidence type="ECO:0000313" key="2">
    <source>
        <dbReference type="EMBL" id="MVQ31843.1"/>
    </source>
</evidence>
<reference evidence="2 3" key="1">
    <citation type="submission" date="2019-12" db="EMBL/GenBank/DDBJ databases">
        <authorList>
            <person name="Huq M.A."/>
        </authorList>
    </citation>
    <scope>NUCLEOTIDE SEQUENCE [LARGE SCALE GENOMIC DNA]</scope>
    <source>
        <strain evidence="2 3">MAH-25</strain>
    </source>
</reference>
<dbReference type="PANTHER" id="PTHR42941">
    <property type="entry name" value="SLL1037 PROTEIN"/>
    <property type="match status" value="1"/>
</dbReference>